<dbReference type="Gene3D" id="2.40.110.20">
    <property type="match status" value="1"/>
</dbReference>
<name>A0A1I8FRQ2_9PLAT</name>
<proteinExistence type="predicted"/>
<organism evidence="1 2">
    <name type="scientific">Macrostomum lignano</name>
    <dbReference type="NCBI Taxonomy" id="282301"/>
    <lineage>
        <taxon>Eukaryota</taxon>
        <taxon>Metazoa</taxon>
        <taxon>Spiralia</taxon>
        <taxon>Lophotrochozoa</taxon>
        <taxon>Platyhelminthes</taxon>
        <taxon>Rhabditophora</taxon>
        <taxon>Macrostomorpha</taxon>
        <taxon>Macrostomida</taxon>
        <taxon>Macrostomidae</taxon>
        <taxon>Macrostomum</taxon>
    </lineage>
</organism>
<dbReference type="PANTHER" id="PTHR42707">
    <property type="entry name" value="ACYL-COA DEHYDROGENASE"/>
    <property type="match status" value="1"/>
</dbReference>
<reference evidence="2" key="1">
    <citation type="submission" date="2016-11" db="UniProtKB">
        <authorList>
            <consortium name="WormBaseParasite"/>
        </authorList>
    </citation>
    <scope>IDENTIFICATION</scope>
</reference>
<sequence>SRACSDPIGFSVASANRIATDVHELALDCERQPPTLEQFVTAGVAESIGFTTVARLEIDENFLSRGRLTTRDPKRFWDSLRQWMTERGGAARMFGDGTETVALYGFKWFSSATDSDMTLALARVVRTASGASPNAWKLAGLSLSSSRVAKPRQSGPAKRPFRWLRLKNKATAHGATAADRLAGCPPDWRAAVARVALRSPPCLASFTGLAQRRARCRQLWAALSASCVARDTLGQRTHLANRISEYSALHVRGAFSEPRVHSRAACLFAIELRAALGLTRVRLLLPAMQLTPQLGEV</sequence>
<accession>A0A1I8FRQ2</accession>
<protein>
    <submittedName>
        <fullName evidence="2">Thg1 domain-containing protein</fullName>
    </submittedName>
</protein>
<dbReference type="WBParaSite" id="maker-unitig_44582-snap-gene-0.2-mRNA-1">
    <property type="protein sequence ID" value="maker-unitig_44582-snap-gene-0.2-mRNA-1"/>
    <property type="gene ID" value="maker-unitig_44582-snap-gene-0.2"/>
</dbReference>
<dbReference type="GO" id="GO:0003995">
    <property type="term" value="F:acyl-CoA dehydrogenase activity"/>
    <property type="evidence" value="ECO:0007669"/>
    <property type="project" value="TreeGrafter"/>
</dbReference>
<keyword evidence="1" id="KW-1185">Reference proteome</keyword>
<dbReference type="InterPro" id="IPR052904">
    <property type="entry name" value="Acyl-CoA_dehydrogenase-like"/>
</dbReference>
<dbReference type="Proteomes" id="UP000095280">
    <property type="component" value="Unplaced"/>
</dbReference>
<evidence type="ECO:0000313" key="2">
    <source>
        <dbReference type="WBParaSite" id="maker-unitig_44582-snap-gene-0.2-mRNA-1"/>
    </source>
</evidence>
<dbReference type="AlphaFoldDB" id="A0A1I8FRQ2"/>
<evidence type="ECO:0000313" key="1">
    <source>
        <dbReference type="Proteomes" id="UP000095280"/>
    </source>
</evidence>
<dbReference type="PANTHER" id="PTHR42707:SF2">
    <property type="entry name" value="ACD11 DEHYDROGENASE"/>
    <property type="match status" value="1"/>
</dbReference>